<keyword evidence="4" id="KW-1185">Reference proteome</keyword>
<dbReference type="GO" id="GO:0005737">
    <property type="term" value="C:cytoplasm"/>
    <property type="evidence" value="ECO:0000318"/>
    <property type="project" value="GO_Central"/>
</dbReference>
<dbReference type="Pfam" id="PF00149">
    <property type="entry name" value="Metallophos"/>
    <property type="match status" value="1"/>
</dbReference>
<evidence type="ECO:0000256" key="1">
    <source>
        <dbReference type="SAM" id="MobiDB-lite"/>
    </source>
</evidence>
<dbReference type="EnsemblMetazoa" id="PPA02590.1">
    <property type="protein sequence ID" value="PPA02590.1"/>
    <property type="gene ID" value="WBGene00092144"/>
</dbReference>
<feature type="transmembrane region" description="Helical" evidence="2">
    <location>
        <begin position="194"/>
        <end position="214"/>
    </location>
</feature>
<feature type="compositionally biased region" description="Basic and acidic residues" evidence="1">
    <location>
        <begin position="890"/>
        <end position="939"/>
    </location>
</feature>
<dbReference type="PRINTS" id="PR00114">
    <property type="entry name" value="STPHPHTASE"/>
</dbReference>
<reference evidence="4" key="1">
    <citation type="journal article" date="2008" name="Nat. Genet.">
        <title>The Pristionchus pacificus genome provides a unique perspective on nematode lifestyle and parasitism.</title>
        <authorList>
            <person name="Dieterich C."/>
            <person name="Clifton S.W."/>
            <person name="Schuster L.N."/>
            <person name="Chinwalla A."/>
            <person name="Delehaunty K."/>
            <person name="Dinkelacker I."/>
            <person name="Fulton L."/>
            <person name="Fulton R."/>
            <person name="Godfrey J."/>
            <person name="Minx P."/>
            <person name="Mitreva M."/>
            <person name="Roeseler W."/>
            <person name="Tian H."/>
            <person name="Witte H."/>
            <person name="Yang S.P."/>
            <person name="Wilson R.K."/>
            <person name="Sommer R.J."/>
        </authorList>
    </citation>
    <scope>NUCLEOTIDE SEQUENCE [LARGE SCALE GENOMIC DNA]</scope>
    <source>
        <strain evidence="4">PS312</strain>
    </source>
</reference>
<feature type="region of interest" description="Disordered" evidence="1">
    <location>
        <begin position="43"/>
        <end position="63"/>
    </location>
</feature>
<dbReference type="PANTHER" id="PTHR11668">
    <property type="entry name" value="SERINE/THREONINE PROTEIN PHOSPHATASE"/>
    <property type="match status" value="1"/>
</dbReference>
<name>A0A2A6BRC2_PRIPA</name>
<dbReference type="InterPro" id="IPR004843">
    <property type="entry name" value="Calcineurin-like_PHP"/>
</dbReference>
<accession>A0A8R1U4Z9</accession>
<dbReference type="GO" id="GO:0004722">
    <property type="term" value="F:protein serine/threonine phosphatase activity"/>
    <property type="evidence" value="ECO:0000318"/>
    <property type="project" value="GO_Central"/>
</dbReference>
<dbReference type="Gene3D" id="3.60.21.10">
    <property type="match status" value="1"/>
</dbReference>
<keyword evidence="2" id="KW-0812">Transmembrane</keyword>
<dbReference type="PANTHER" id="PTHR11668:SF290">
    <property type="entry name" value="SERINE_THREONINE SPECIFIC PROTEIN PHOSPHATASES DOMAIN-CONTAINING PROTEIN"/>
    <property type="match status" value="1"/>
</dbReference>
<protein>
    <submittedName>
        <fullName evidence="3">SER_THR_PHOSPHATASE domain-containing protein</fullName>
    </submittedName>
</protein>
<feature type="compositionally biased region" description="Basic and acidic residues" evidence="1">
    <location>
        <begin position="853"/>
        <end position="866"/>
    </location>
</feature>
<dbReference type="AlphaFoldDB" id="A0A2A6BRC2"/>
<feature type="region of interest" description="Disordered" evidence="1">
    <location>
        <begin position="882"/>
        <end position="1028"/>
    </location>
</feature>
<feature type="compositionally biased region" description="Basic and acidic residues" evidence="1">
    <location>
        <begin position="946"/>
        <end position="962"/>
    </location>
</feature>
<dbReference type="InterPro" id="IPR006186">
    <property type="entry name" value="Ser/Thr-sp_prot-phosphatase"/>
</dbReference>
<dbReference type="InterPro" id="IPR050341">
    <property type="entry name" value="PP1_catalytic_subunit"/>
</dbReference>
<evidence type="ECO:0000313" key="4">
    <source>
        <dbReference type="Proteomes" id="UP000005239"/>
    </source>
</evidence>
<feature type="compositionally biased region" description="Basic and acidic residues" evidence="1">
    <location>
        <begin position="740"/>
        <end position="776"/>
    </location>
</feature>
<dbReference type="OrthoDB" id="5860751at2759"/>
<feature type="compositionally biased region" description="Basic and acidic residues" evidence="1">
    <location>
        <begin position="979"/>
        <end position="1028"/>
    </location>
</feature>
<dbReference type="InterPro" id="IPR029052">
    <property type="entry name" value="Metallo-depent_PP-like"/>
</dbReference>
<reference evidence="3" key="2">
    <citation type="submission" date="2022-06" db="UniProtKB">
        <authorList>
            <consortium name="EnsemblMetazoa"/>
        </authorList>
    </citation>
    <scope>IDENTIFICATION</scope>
    <source>
        <strain evidence="3">PS312</strain>
    </source>
</reference>
<proteinExistence type="predicted"/>
<evidence type="ECO:0000313" key="3">
    <source>
        <dbReference type="EnsemblMetazoa" id="PPA02590.1"/>
    </source>
</evidence>
<keyword evidence="2" id="KW-0472">Membrane</keyword>
<feature type="compositionally biased region" description="Basic and acidic residues" evidence="1">
    <location>
        <begin position="695"/>
        <end position="729"/>
    </location>
</feature>
<gene>
    <name evidence="3" type="primary">WBGene00092144</name>
</gene>
<feature type="compositionally biased region" description="Acidic residues" evidence="1">
    <location>
        <begin position="675"/>
        <end position="692"/>
    </location>
</feature>
<dbReference type="GO" id="GO:0005634">
    <property type="term" value="C:nucleus"/>
    <property type="evidence" value="ECO:0000318"/>
    <property type="project" value="GO_Central"/>
</dbReference>
<dbReference type="SUPFAM" id="SSF56300">
    <property type="entry name" value="Metallo-dependent phosphatases"/>
    <property type="match status" value="1"/>
</dbReference>
<sequence>MNRSNNRSLNRYHHDEILYENYEDDYDLPLGICMRRGRMLIQQQGESKEKESGKFRRCGKRNPHSSRVDISLFRWPHPDPKSPLRKEKCYYCMRTVVLYMESVTKWKVIHEEAGCADEVDLEKTPPGLDCASHLGKNSSGRGSDFVMYFSARGDTELIGRRCCENFDGYCNRPFQIKYPQKYMLRHIKRSAPKLMGIFIFCILLIFYYIFRIYLASRSHRQMSLDVTKKEQMKMFGYKDDPLEATIIENMTKVEEPQEAVRKSGAIGTFNDVLRAIFDIQYVLNPKKYDIIWTQSLPKMKRDAQMRGLKAPSEVPPPRILPIPERNGLPFYEMKRNQTSRTAIFAEVIKHLTISYKFPKTQNRPVPSCLPDLLLKLIEHGPYEYPFKAAELFQLFDKGKDKFAQDLPVLQLKGNQIVIGDIRGRYVDLFRFFNSFGWPPQRSYLFLGGIIENEEDQSIECMALLAALKTTMPQYINIIRGVGETVPYVPGRRFPGVKGEVVGNALARLCNSLPVAAVINSRILCTHSGVTTHFKGKNRLNNIQRPFNIDDMTEAGRRIIFAVPETNCRMFRMRPHEKNGEVFGSKAVQKTLANMKLDLLIRSRSQINDGYCLHWDNSVLSIWSALTHGVKKAAAVEIDPACRIALHLMDTATTLIRDKKQRVNTNNVKAAAEGDMKEEDIDDEDEEGDEDFVGDGGEKESSSRRKVIDEKPKSKDESARKASFEDDNKPTEITASGKSGGEAKKESGGLSREKTTMKDSRESKEANTMIEVEKEGLNKTQDSLSARAHEAAFSDSMMEQKTQSVKEWKGSNKKGKKKGEEKEKEKDKVIEKTPDISLRSEKDGTSMLQVATPTKDDGKKKKEEEKELNDAILKSKYEDAIPLKTNKEHKKKDEQAESMMKDISVRRKEGADKDVKHPIDSLRDGTKVDEKTKIEKKKSNETMNEGPSRETEKEAHPKEEYAISEKSMGSKTHKAAKKVKKEDNKEKKEEKDEKKEKNEEKEEKKEKREDKEEKKEKNEDKEDKKMDGK</sequence>
<dbReference type="Proteomes" id="UP000005239">
    <property type="component" value="Unassembled WGS sequence"/>
</dbReference>
<organism evidence="3 4">
    <name type="scientific">Pristionchus pacificus</name>
    <name type="common">Parasitic nematode worm</name>
    <dbReference type="NCBI Taxonomy" id="54126"/>
    <lineage>
        <taxon>Eukaryota</taxon>
        <taxon>Metazoa</taxon>
        <taxon>Ecdysozoa</taxon>
        <taxon>Nematoda</taxon>
        <taxon>Chromadorea</taxon>
        <taxon>Rhabditida</taxon>
        <taxon>Rhabditina</taxon>
        <taxon>Diplogasteromorpha</taxon>
        <taxon>Diplogasteroidea</taxon>
        <taxon>Neodiplogasteridae</taxon>
        <taxon>Pristionchus</taxon>
    </lineage>
</organism>
<evidence type="ECO:0000256" key="2">
    <source>
        <dbReference type="SAM" id="Phobius"/>
    </source>
</evidence>
<dbReference type="SMART" id="SM00156">
    <property type="entry name" value="PP2Ac"/>
    <property type="match status" value="1"/>
</dbReference>
<feature type="compositionally biased region" description="Basic and acidic residues" evidence="1">
    <location>
        <begin position="817"/>
        <end position="843"/>
    </location>
</feature>
<dbReference type="CDD" id="cd00144">
    <property type="entry name" value="MPP_PPP_family"/>
    <property type="match status" value="1"/>
</dbReference>
<keyword evidence="2" id="KW-1133">Transmembrane helix</keyword>
<feature type="region of interest" description="Disordered" evidence="1">
    <location>
        <begin position="665"/>
        <end position="866"/>
    </location>
</feature>
<accession>A0A2A6BRC2</accession>